<dbReference type="Proteomes" id="UP000814033">
    <property type="component" value="Unassembled WGS sequence"/>
</dbReference>
<accession>A0ACB8RB35</accession>
<sequence length="161" mass="18112">MLLVLPDDLLHAILLQVDAESVSFCQATCRRLKTLVENSMQFQYKMELGAAPMCEGLAARNLNVSEKLQRIRSYRAACTRDIKFEELPFAPALTGDTLLHSSVTTLVSDSIESDGRRVYVQQMPSVLRGIEERHWSIKLEAFHSFLAVDASQDLLIVQKTT</sequence>
<gene>
    <name evidence="1" type="ORF">FA95DRAFT_713871</name>
</gene>
<protein>
    <submittedName>
        <fullName evidence="1">Uncharacterized protein</fullName>
    </submittedName>
</protein>
<reference evidence="1" key="2">
    <citation type="journal article" date="2022" name="New Phytol.">
        <title>Evolutionary transition to the ectomycorrhizal habit in the genomes of a hyperdiverse lineage of mushroom-forming fungi.</title>
        <authorList>
            <person name="Looney B."/>
            <person name="Miyauchi S."/>
            <person name="Morin E."/>
            <person name="Drula E."/>
            <person name="Courty P.E."/>
            <person name="Kohler A."/>
            <person name="Kuo A."/>
            <person name="LaButti K."/>
            <person name="Pangilinan J."/>
            <person name="Lipzen A."/>
            <person name="Riley R."/>
            <person name="Andreopoulos W."/>
            <person name="He G."/>
            <person name="Johnson J."/>
            <person name="Nolan M."/>
            <person name="Tritt A."/>
            <person name="Barry K.W."/>
            <person name="Grigoriev I.V."/>
            <person name="Nagy L.G."/>
            <person name="Hibbett D."/>
            <person name="Henrissat B."/>
            <person name="Matheny P.B."/>
            <person name="Labbe J."/>
            <person name="Martin F.M."/>
        </authorList>
    </citation>
    <scope>NUCLEOTIDE SEQUENCE</scope>
    <source>
        <strain evidence="1">FP105234-sp</strain>
    </source>
</reference>
<dbReference type="EMBL" id="MU276134">
    <property type="protein sequence ID" value="KAI0041248.1"/>
    <property type="molecule type" value="Genomic_DNA"/>
</dbReference>
<organism evidence="1 2">
    <name type="scientific">Auriscalpium vulgare</name>
    <dbReference type="NCBI Taxonomy" id="40419"/>
    <lineage>
        <taxon>Eukaryota</taxon>
        <taxon>Fungi</taxon>
        <taxon>Dikarya</taxon>
        <taxon>Basidiomycota</taxon>
        <taxon>Agaricomycotina</taxon>
        <taxon>Agaricomycetes</taxon>
        <taxon>Russulales</taxon>
        <taxon>Auriscalpiaceae</taxon>
        <taxon>Auriscalpium</taxon>
    </lineage>
</organism>
<comment type="caution">
    <text evidence="1">The sequence shown here is derived from an EMBL/GenBank/DDBJ whole genome shotgun (WGS) entry which is preliminary data.</text>
</comment>
<reference evidence="1" key="1">
    <citation type="submission" date="2021-02" db="EMBL/GenBank/DDBJ databases">
        <authorList>
            <consortium name="DOE Joint Genome Institute"/>
            <person name="Ahrendt S."/>
            <person name="Looney B.P."/>
            <person name="Miyauchi S."/>
            <person name="Morin E."/>
            <person name="Drula E."/>
            <person name="Courty P.E."/>
            <person name="Chicoki N."/>
            <person name="Fauchery L."/>
            <person name="Kohler A."/>
            <person name="Kuo A."/>
            <person name="Labutti K."/>
            <person name="Pangilinan J."/>
            <person name="Lipzen A."/>
            <person name="Riley R."/>
            <person name="Andreopoulos W."/>
            <person name="He G."/>
            <person name="Johnson J."/>
            <person name="Barry K.W."/>
            <person name="Grigoriev I.V."/>
            <person name="Nagy L."/>
            <person name="Hibbett D."/>
            <person name="Henrissat B."/>
            <person name="Matheny P.B."/>
            <person name="Labbe J."/>
            <person name="Martin F."/>
        </authorList>
    </citation>
    <scope>NUCLEOTIDE SEQUENCE</scope>
    <source>
        <strain evidence="1">FP105234-sp</strain>
    </source>
</reference>
<keyword evidence="2" id="KW-1185">Reference proteome</keyword>
<evidence type="ECO:0000313" key="2">
    <source>
        <dbReference type="Proteomes" id="UP000814033"/>
    </source>
</evidence>
<proteinExistence type="predicted"/>
<evidence type="ECO:0000313" key="1">
    <source>
        <dbReference type="EMBL" id="KAI0041248.1"/>
    </source>
</evidence>
<name>A0ACB8RB35_9AGAM</name>